<sequence>MWRKEGECWMEGGDKKEKRERENEEDETEGVRGPLGRDYPMMTANQSFSI</sequence>
<feature type="region of interest" description="Disordered" evidence="1">
    <location>
        <begin position="1"/>
        <end position="50"/>
    </location>
</feature>
<proteinExistence type="predicted"/>
<comment type="caution">
    <text evidence="2">The sequence shown here is derived from an EMBL/GenBank/DDBJ whole genome shotgun (WGS) entry which is preliminary data.</text>
</comment>
<accession>A0A834WSV7</accession>
<gene>
    <name evidence="2" type="ORF">G2W53_014012</name>
</gene>
<evidence type="ECO:0000256" key="1">
    <source>
        <dbReference type="SAM" id="MobiDB-lite"/>
    </source>
</evidence>
<feature type="compositionally biased region" description="Basic and acidic residues" evidence="1">
    <location>
        <begin position="1"/>
        <end position="22"/>
    </location>
</feature>
<dbReference type="EMBL" id="JAAIUW010000005">
    <property type="protein sequence ID" value="KAF7831679.1"/>
    <property type="molecule type" value="Genomic_DNA"/>
</dbReference>
<keyword evidence="3" id="KW-1185">Reference proteome</keyword>
<name>A0A834WSV7_9FABA</name>
<dbReference type="AlphaFoldDB" id="A0A834WSV7"/>
<organism evidence="2 3">
    <name type="scientific">Senna tora</name>
    <dbReference type="NCBI Taxonomy" id="362788"/>
    <lineage>
        <taxon>Eukaryota</taxon>
        <taxon>Viridiplantae</taxon>
        <taxon>Streptophyta</taxon>
        <taxon>Embryophyta</taxon>
        <taxon>Tracheophyta</taxon>
        <taxon>Spermatophyta</taxon>
        <taxon>Magnoliopsida</taxon>
        <taxon>eudicotyledons</taxon>
        <taxon>Gunneridae</taxon>
        <taxon>Pentapetalae</taxon>
        <taxon>rosids</taxon>
        <taxon>fabids</taxon>
        <taxon>Fabales</taxon>
        <taxon>Fabaceae</taxon>
        <taxon>Caesalpinioideae</taxon>
        <taxon>Cassia clade</taxon>
        <taxon>Senna</taxon>
    </lineage>
</organism>
<evidence type="ECO:0000313" key="3">
    <source>
        <dbReference type="Proteomes" id="UP000634136"/>
    </source>
</evidence>
<dbReference type="Proteomes" id="UP000634136">
    <property type="component" value="Unassembled WGS sequence"/>
</dbReference>
<evidence type="ECO:0000313" key="2">
    <source>
        <dbReference type="EMBL" id="KAF7831679.1"/>
    </source>
</evidence>
<reference evidence="2" key="1">
    <citation type="submission" date="2020-09" db="EMBL/GenBank/DDBJ databases">
        <title>Genome-Enabled Discovery of Anthraquinone Biosynthesis in Senna tora.</title>
        <authorList>
            <person name="Kang S.-H."/>
            <person name="Pandey R.P."/>
            <person name="Lee C.-M."/>
            <person name="Sim J.-S."/>
            <person name="Jeong J.-T."/>
            <person name="Choi B.-S."/>
            <person name="Jung M."/>
            <person name="Ginzburg D."/>
            <person name="Zhao K."/>
            <person name="Won S.Y."/>
            <person name="Oh T.-J."/>
            <person name="Yu Y."/>
            <person name="Kim N.-H."/>
            <person name="Lee O.R."/>
            <person name="Lee T.-H."/>
            <person name="Bashyal P."/>
            <person name="Kim T.-S."/>
            <person name="Lee W.-H."/>
            <person name="Kawkins C."/>
            <person name="Kim C.-K."/>
            <person name="Kim J.S."/>
            <person name="Ahn B.O."/>
            <person name="Rhee S.Y."/>
            <person name="Sohng J.K."/>
        </authorList>
    </citation>
    <scope>NUCLEOTIDE SEQUENCE</scope>
    <source>
        <tissue evidence="2">Leaf</tissue>
    </source>
</reference>
<protein>
    <submittedName>
        <fullName evidence="2">Uncharacterized protein</fullName>
    </submittedName>
</protein>